<dbReference type="Proteomes" id="UP000784294">
    <property type="component" value="Unassembled WGS sequence"/>
</dbReference>
<protein>
    <submittedName>
        <fullName evidence="1">Uncharacterized protein</fullName>
    </submittedName>
</protein>
<dbReference type="EMBL" id="CAAALY010252803">
    <property type="protein sequence ID" value="VEL36643.1"/>
    <property type="molecule type" value="Genomic_DNA"/>
</dbReference>
<reference evidence="1" key="1">
    <citation type="submission" date="2018-11" db="EMBL/GenBank/DDBJ databases">
        <authorList>
            <consortium name="Pathogen Informatics"/>
        </authorList>
    </citation>
    <scope>NUCLEOTIDE SEQUENCE</scope>
</reference>
<evidence type="ECO:0000313" key="2">
    <source>
        <dbReference type="Proteomes" id="UP000784294"/>
    </source>
</evidence>
<accession>A0A3S5AGN3</accession>
<sequence length="154" mass="16813">MTLQEEDAVWASLYSSSEHVVESAKEITDKLGQLTSQEEDQGLVEEERTTEALTEDVEKKYRSKSLQCERFANLRDDSEIGHPASGLVPSAFIHSVDGEKMIPTSSSQFVQTRANSLGSVNTTDCGLMETGDGQLIGIAHNPTKQSQNSGHDKV</sequence>
<organism evidence="1 2">
    <name type="scientific">Protopolystoma xenopodis</name>
    <dbReference type="NCBI Taxonomy" id="117903"/>
    <lineage>
        <taxon>Eukaryota</taxon>
        <taxon>Metazoa</taxon>
        <taxon>Spiralia</taxon>
        <taxon>Lophotrochozoa</taxon>
        <taxon>Platyhelminthes</taxon>
        <taxon>Monogenea</taxon>
        <taxon>Polyopisthocotylea</taxon>
        <taxon>Polystomatidea</taxon>
        <taxon>Polystomatidae</taxon>
        <taxon>Protopolystoma</taxon>
    </lineage>
</organism>
<proteinExistence type="predicted"/>
<name>A0A3S5AGN3_9PLAT</name>
<evidence type="ECO:0000313" key="1">
    <source>
        <dbReference type="EMBL" id="VEL36643.1"/>
    </source>
</evidence>
<dbReference type="OrthoDB" id="6279650at2759"/>
<keyword evidence="2" id="KW-1185">Reference proteome</keyword>
<dbReference type="AlphaFoldDB" id="A0A3S5AGN3"/>
<gene>
    <name evidence="1" type="ORF">PXEA_LOCUS30083</name>
</gene>
<comment type="caution">
    <text evidence="1">The sequence shown here is derived from an EMBL/GenBank/DDBJ whole genome shotgun (WGS) entry which is preliminary data.</text>
</comment>